<gene>
    <name evidence="2" type="ORF">FLONG3_7178</name>
</gene>
<dbReference type="InterPro" id="IPR024983">
    <property type="entry name" value="CHAT_dom"/>
</dbReference>
<sequence length="989" mass="110666">MDYQPESTSSYINDNEADCLLTRIESLYTKYKRTQDLQDLEEAVETTREIVEITTSGRFHARFLDILGTLILDRFQRTGADTDLEDAIRNATQVMEITPRRDIMRPMLLNNLAVKLRQRSYATYEVGDVEMGIELCKEGLDHPFKFEPCRQALLSTLGSSFGILYRTQLNVKDLEEAIKASNESLTLEGFTPDSKAAEYNNLGNRLANLYDETGNPDHLKEAIQHAREALRCTADENYRPSRLANLGKKLIHQYQRTMSLDNLNDAVECLRQAVTSPLYTNNDDWPGIAEGFAKGLMLRYERTGNDCDLDESLRFQQHAIDHEIIHANHPSRPSLVGNLGTLSYASYQEEDEIERLMNVIKTFEDAVELGKTTGTGDRPAQLQRRYNLGAARYQMYLRTGSQSSDLLQQAYWDINSASSEMQDDNPSKATFLFTFGLICQTLGDIYEALACFDQAFTSSCSLPIIRVWAARSALRIHENTKSWDEAILLAGSASKLLPLVCSRYISLRDQQHAIAQVSGLAADAASLFLMAERPDEALQQLEFSRGLILSYLVDSNSNLSNMKQDSEACALAERYENLRNELNQAPRDENLSGRQDQLLSEIEACAEDIRNLTKYKRFLLGPEIEDLTSAVPSYPIVVVNTTNIASHAIITWEGKVTSLPLQQSPIEGAPTRVRNLFARYGHVARGDFHTDNGRVIYAVDDDIDGDDFFLSWLWNSCVRLVLNKLESLGLPLDGQHRVWWIGTGIASSFPFHAASLHSSQTSECTLMKVISSYATSIKTLTFSMNQNFEKTHIEGPKRLLFVGMPTTPGGHRPLPGVLEEESVIRKAEILDRITESDVVHFACHGSSNPALPSKSHLLLQNQDESGLVVDQLTVEDLSKVKAKDRCFIAFLSACSTAAVKPSCDLADEAIHLASNLQAVGFARTIGTLWPAFDKAFMQVSKEFYTILFDNGKGELSDEKVARALHSAICTLRSTAKSRDTWMPFIHYGG</sequence>
<dbReference type="OrthoDB" id="9991317at2759"/>
<dbReference type="SUPFAM" id="SSF48452">
    <property type="entry name" value="TPR-like"/>
    <property type="match status" value="1"/>
</dbReference>
<dbReference type="PANTHER" id="PTHR19959:SF119">
    <property type="entry name" value="FUNGAL LIPASE-LIKE DOMAIN-CONTAINING PROTEIN"/>
    <property type="match status" value="1"/>
</dbReference>
<evidence type="ECO:0000313" key="2">
    <source>
        <dbReference type="EMBL" id="RGP71228.1"/>
    </source>
</evidence>
<proteinExistence type="predicted"/>
<keyword evidence="3" id="KW-1185">Reference proteome</keyword>
<dbReference type="Gene3D" id="1.25.40.10">
    <property type="entry name" value="Tetratricopeptide repeat domain"/>
    <property type="match status" value="2"/>
</dbReference>
<dbReference type="EMBL" id="PXOG01000162">
    <property type="protein sequence ID" value="RGP71228.1"/>
    <property type="molecule type" value="Genomic_DNA"/>
</dbReference>
<accession>A0A395SFQ8</accession>
<dbReference type="PANTHER" id="PTHR19959">
    <property type="entry name" value="KINESIN LIGHT CHAIN"/>
    <property type="match status" value="1"/>
</dbReference>
<organism evidence="2 3">
    <name type="scientific">Fusarium longipes</name>
    <dbReference type="NCBI Taxonomy" id="694270"/>
    <lineage>
        <taxon>Eukaryota</taxon>
        <taxon>Fungi</taxon>
        <taxon>Dikarya</taxon>
        <taxon>Ascomycota</taxon>
        <taxon>Pezizomycotina</taxon>
        <taxon>Sordariomycetes</taxon>
        <taxon>Hypocreomycetidae</taxon>
        <taxon>Hypocreales</taxon>
        <taxon>Nectriaceae</taxon>
        <taxon>Fusarium</taxon>
    </lineage>
</organism>
<dbReference type="AlphaFoldDB" id="A0A395SFQ8"/>
<reference evidence="2 3" key="1">
    <citation type="journal article" date="2018" name="PLoS Pathog.">
        <title>Evolution of structural diversity of trichothecenes, a family of toxins produced by plant pathogenic and entomopathogenic fungi.</title>
        <authorList>
            <person name="Proctor R.H."/>
            <person name="McCormick S.P."/>
            <person name="Kim H.S."/>
            <person name="Cardoza R.E."/>
            <person name="Stanley A.M."/>
            <person name="Lindo L."/>
            <person name="Kelly A."/>
            <person name="Brown D.W."/>
            <person name="Lee T."/>
            <person name="Vaughan M.M."/>
            <person name="Alexander N.J."/>
            <person name="Busman M."/>
            <person name="Gutierrez S."/>
        </authorList>
    </citation>
    <scope>NUCLEOTIDE SEQUENCE [LARGE SCALE GENOMIC DNA]</scope>
    <source>
        <strain evidence="2 3">NRRL 20695</strain>
    </source>
</reference>
<name>A0A395SFQ8_9HYPO</name>
<comment type="caution">
    <text evidence="2">The sequence shown here is derived from an EMBL/GenBank/DDBJ whole genome shotgun (WGS) entry which is preliminary data.</text>
</comment>
<evidence type="ECO:0000259" key="1">
    <source>
        <dbReference type="Pfam" id="PF12770"/>
    </source>
</evidence>
<evidence type="ECO:0000313" key="3">
    <source>
        <dbReference type="Proteomes" id="UP000266234"/>
    </source>
</evidence>
<dbReference type="Pfam" id="PF12770">
    <property type="entry name" value="CHAT"/>
    <property type="match status" value="1"/>
</dbReference>
<protein>
    <submittedName>
        <fullName evidence="2">Chat domain-containing</fullName>
    </submittedName>
</protein>
<feature type="domain" description="CHAT" evidence="1">
    <location>
        <begin position="710"/>
        <end position="988"/>
    </location>
</feature>
<dbReference type="STRING" id="694270.A0A395SFQ8"/>
<dbReference type="Proteomes" id="UP000266234">
    <property type="component" value="Unassembled WGS sequence"/>
</dbReference>
<dbReference type="InterPro" id="IPR011990">
    <property type="entry name" value="TPR-like_helical_dom_sf"/>
</dbReference>